<keyword evidence="2" id="KW-1133">Transmembrane helix</keyword>
<feature type="transmembrane region" description="Helical" evidence="2">
    <location>
        <begin position="88"/>
        <end position="111"/>
    </location>
</feature>
<evidence type="ECO:0000256" key="1">
    <source>
        <dbReference type="SAM" id="MobiDB-lite"/>
    </source>
</evidence>
<reference evidence="3" key="1">
    <citation type="submission" date="2021-01" db="EMBL/GenBank/DDBJ databases">
        <authorList>
            <person name="Corre E."/>
            <person name="Pelletier E."/>
            <person name="Niang G."/>
            <person name="Scheremetjew M."/>
            <person name="Finn R."/>
            <person name="Kale V."/>
            <person name="Holt S."/>
            <person name="Cochrane G."/>
            <person name="Meng A."/>
            <person name="Brown T."/>
            <person name="Cohen L."/>
        </authorList>
    </citation>
    <scope>NUCLEOTIDE SEQUENCE</scope>
    <source>
        <strain evidence="3">RCC733</strain>
    </source>
</reference>
<accession>A0A7S2FAJ7</accession>
<name>A0A7S2FAJ7_9CHLO</name>
<dbReference type="EMBL" id="HBGR01008444">
    <property type="protein sequence ID" value="CAD9382807.1"/>
    <property type="molecule type" value="Transcribed_RNA"/>
</dbReference>
<sequence length="246" mass="27037">MLAAMMSSSTGGGDRDRHGDGVGHPLISSSLRSSASGTFPTPEPLSIDMEERECIVDEEATASHHQSPTSSSSVRKKRKCLRPWSRDVILRMTLGFTVFNFLMLSAAFLSIPSPEQFQKIMDKGQDRMMERYDRKMKEKLHNNPKTSLFADVMDKLFDPEDGEDNSSSAAAHKMVTKPTTTKSAALRVQRAADEEEDHPILAMIRDALDGQQQQISPQSIYGLTHHHQQQHRDGGSGGGGGGLMIG</sequence>
<feature type="region of interest" description="Disordered" evidence="1">
    <location>
        <begin position="160"/>
        <end position="194"/>
    </location>
</feature>
<feature type="region of interest" description="Disordered" evidence="1">
    <location>
        <begin position="1"/>
        <end position="47"/>
    </location>
</feature>
<dbReference type="AlphaFoldDB" id="A0A7S2FAJ7"/>
<keyword evidence="2" id="KW-0472">Membrane</keyword>
<evidence type="ECO:0000256" key="2">
    <source>
        <dbReference type="SAM" id="Phobius"/>
    </source>
</evidence>
<organism evidence="3">
    <name type="scientific">Pycnococcus provasolii</name>
    <dbReference type="NCBI Taxonomy" id="41880"/>
    <lineage>
        <taxon>Eukaryota</taxon>
        <taxon>Viridiplantae</taxon>
        <taxon>Chlorophyta</taxon>
        <taxon>Pseudoscourfieldiophyceae</taxon>
        <taxon>Pseudoscourfieldiales</taxon>
        <taxon>Pycnococcaceae</taxon>
        <taxon>Pycnococcus</taxon>
    </lineage>
</organism>
<protein>
    <submittedName>
        <fullName evidence="3">Uncharacterized protein</fullName>
    </submittedName>
</protein>
<feature type="region of interest" description="Disordered" evidence="1">
    <location>
        <begin position="223"/>
        <end position="246"/>
    </location>
</feature>
<gene>
    <name evidence="3" type="ORF">PPRO1471_LOCUS5621</name>
</gene>
<proteinExistence type="predicted"/>
<keyword evidence="2" id="KW-0812">Transmembrane</keyword>
<feature type="compositionally biased region" description="Gly residues" evidence="1">
    <location>
        <begin position="235"/>
        <end position="246"/>
    </location>
</feature>
<evidence type="ECO:0000313" key="3">
    <source>
        <dbReference type="EMBL" id="CAD9382807.1"/>
    </source>
</evidence>